<dbReference type="Proteomes" id="UP000324897">
    <property type="component" value="Unassembled WGS sequence"/>
</dbReference>
<reference evidence="2 3" key="1">
    <citation type="journal article" date="2019" name="Sci. Rep.">
        <title>A high-quality genome of Eragrostis curvula grass provides insights into Poaceae evolution and supports new strategies to enhance forage quality.</title>
        <authorList>
            <person name="Carballo J."/>
            <person name="Santos B.A.C.M."/>
            <person name="Zappacosta D."/>
            <person name="Garbus I."/>
            <person name="Selva J.P."/>
            <person name="Gallo C.A."/>
            <person name="Diaz A."/>
            <person name="Albertini E."/>
            <person name="Caccamo M."/>
            <person name="Echenique V."/>
        </authorList>
    </citation>
    <scope>NUCLEOTIDE SEQUENCE [LARGE SCALE GENOMIC DNA]</scope>
    <source>
        <strain evidence="3">cv. Victoria</strain>
        <tissue evidence="2">Leaf</tissue>
    </source>
</reference>
<feature type="compositionally biased region" description="Low complexity" evidence="1">
    <location>
        <begin position="104"/>
        <end position="116"/>
    </location>
</feature>
<dbReference type="Gramene" id="TVU00778">
    <property type="protein sequence ID" value="TVU00778"/>
    <property type="gene ID" value="EJB05_53768"/>
</dbReference>
<feature type="compositionally biased region" description="Polar residues" evidence="1">
    <location>
        <begin position="192"/>
        <end position="201"/>
    </location>
</feature>
<protein>
    <submittedName>
        <fullName evidence="2">Uncharacterized protein</fullName>
    </submittedName>
</protein>
<gene>
    <name evidence="2" type="ORF">EJB05_53768</name>
</gene>
<name>A0A5J9SP61_9POAL</name>
<accession>A0A5J9SP61</accession>
<evidence type="ECO:0000313" key="2">
    <source>
        <dbReference type="EMBL" id="TVU00778.1"/>
    </source>
</evidence>
<dbReference type="EMBL" id="RWGY01000545">
    <property type="protein sequence ID" value="TVU00778.1"/>
    <property type="molecule type" value="Genomic_DNA"/>
</dbReference>
<evidence type="ECO:0000256" key="1">
    <source>
        <dbReference type="SAM" id="MobiDB-lite"/>
    </source>
</evidence>
<comment type="caution">
    <text evidence="2">The sequence shown here is derived from an EMBL/GenBank/DDBJ whole genome shotgun (WGS) entry which is preliminary data.</text>
</comment>
<feature type="compositionally biased region" description="Basic and acidic residues" evidence="1">
    <location>
        <begin position="117"/>
        <end position="130"/>
    </location>
</feature>
<keyword evidence="3" id="KW-1185">Reference proteome</keyword>
<organism evidence="2 3">
    <name type="scientific">Eragrostis curvula</name>
    <name type="common">weeping love grass</name>
    <dbReference type="NCBI Taxonomy" id="38414"/>
    <lineage>
        <taxon>Eukaryota</taxon>
        <taxon>Viridiplantae</taxon>
        <taxon>Streptophyta</taxon>
        <taxon>Embryophyta</taxon>
        <taxon>Tracheophyta</taxon>
        <taxon>Spermatophyta</taxon>
        <taxon>Magnoliopsida</taxon>
        <taxon>Liliopsida</taxon>
        <taxon>Poales</taxon>
        <taxon>Poaceae</taxon>
        <taxon>PACMAD clade</taxon>
        <taxon>Chloridoideae</taxon>
        <taxon>Eragrostideae</taxon>
        <taxon>Eragrostidinae</taxon>
        <taxon>Eragrostis</taxon>
    </lineage>
</organism>
<feature type="region of interest" description="Disordered" evidence="1">
    <location>
        <begin position="100"/>
        <end position="228"/>
    </location>
</feature>
<proteinExistence type="predicted"/>
<feature type="non-terminal residue" evidence="2">
    <location>
        <position position="1"/>
    </location>
</feature>
<sequence length="248" mass="26251">MEKGAAGGDVPAREAGSICDRFLTFLTNSLHMNRQKNITDGPRSGGAGGGYRPLEEEDEFAIRIERAEFEFSDHGDAGHAGATTVLGDATTVAATASDELQQRPAAAADPPVAAAAEETKIRKTVTIKEDQPEEASGAGGKKGAPALERKKSLFKKRQASSSSGGAGEEQGGKAPRRSGLRPRMPAVLRVPSNINERSSTFIEERRKSFGTGGKAAAPANKPRKPLNRASPLDKVIVTRVRSARYFVV</sequence>
<dbReference type="OrthoDB" id="687241at2759"/>
<dbReference type="AlphaFoldDB" id="A0A5J9SP61"/>
<feature type="region of interest" description="Disordered" evidence="1">
    <location>
        <begin position="35"/>
        <end position="56"/>
    </location>
</feature>
<evidence type="ECO:0000313" key="3">
    <source>
        <dbReference type="Proteomes" id="UP000324897"/>
    </source>
</evidence>